<dbReference type="SUPFAM" id="SSF52518">
    <property type="entry name" value="Thiamin diphosphate-binding fold (THDP-binding)"/>
    <property type="match status" value="2"/>
</dbReference>
<dbReference type="InterPro" id="IPR012000">
    <property type="entry name" value="Thiamin_PyroP_enz_cen_dom"/>
</dbReference>
<proteinExistence type="inferred from homology"/>
<dbReference type="InterPro" id="IPR000399">
    <property type="entry name" value="TPP-bd_CS"/>
</dbReference>
<dbReference type="Pfam" id="PF02776">
    <property type="entry name" value="TPP_enzyme_N"/>
    <property type="match status" value="1"/>
</dbReference>
<evidence type="ECO:0000256" key="1">
    <source>
        <dbReference type="ARBA" id="ARBA00007812"/>
    </source>
</evidence>
<feature type="domain" description="Thiamine pyrophosphate enzyme N-terminal TPP-binding" evidence="6">
    <location>
        <begin position="47"/>
        <end position="133"/>
    </location>
</feature>
<accession>A0A940DHE1</accession>
<feature type="domain" description="Thiamine pyrophosphate enzyme TPP-binding" evidence="5">
    <location>
        <begin position="440"/>
        <end position="592"/>
    </location>
</feature>
<dbReference type="Gene3D" id="3.40.50.1220">
    <property type="entry name" value="TPP-binding domain"/>
    <property type="match status" value="1"/>
</dbReference>
<dbReference type="GO" id="GO:0019310">
    <property type="term" value="P:inositol catabolic process"/>
    <property type="evidence" value="ECO:0007669"/>
    <property type="project" value="InterPro"/>
</dbReference>
<dbReference type="EMBL" id="JADINF010000008">
    <property type="protein sequence ID" value="MBO8423470.1"/>
    <property type="molecule type" value="Genomic_DNA"/>
</dbReference>
<protein>
    <submittedName>
        <fullName evidence="7">3D-(3,5/4)-trihydroxycyclohexane-1,2-dione acylhydrolase (Decyclizing)</fullName>
        <ecNumber evidence="7">3.7.1.22</ecNumber>
    </submittedName>
</protein>
<dbReference type="NCBIfam" id="TIGR04377">
    <property type="entry name" value="myo_inos_iolD"/>
    <property type="match status" value="1"/>
</dbReference>
<keyword evidence="7" id="KW-0378">Hydrolase</keyword>
<reference evidence="7" key="1">
    <citation type="submission" date="2020-10" db="EMBL/GenBank/DDBJ databases">
        <authorList>
            <person name="Gilroy R."/>
        </authorList>
    </citation>
    <scope>NUCLEOTIDE SEQUENCE</scope>
    <source>
        <strain evidence="7">517</strain>
    </source>
</reference>
<dbReference type="InterPro" id="IPR029061">
    <property type="entry name" value="THDP-binding"/>
</dbReference>
<evidence type="ECO:0000259" key="5">
    <source>
        <dbReference type="Pfam" id="PF02775"/>
    </source>
</evidence>
<comment type="similarity">
    <text evidence="1 3">Belongs to the TPP enzyme family.</text>
</comment>
<evidence type="ECO:0000313" key="7">
    <source>
        <dbReference type="EMBL" id="MBO8423470.1"/>
    </source>
</evidence>
<dbReference type="InterPro" id="IPR030817">
    <property type="entry name" value="Myo_inos_IolD"/>
</dbReference>
<dbReference type="InterPro" id="IPR045229">
    <property type="entry name" value="TPP_enz"/>
</dbReference>
<evidence type="ECO:0000259" key="4">
    <source>
        <dbReference type="Pfam" id="PF00205"/>
    </source>
</evidence>
<keyword evidence="2 3" id="KW-0786">Thiamine pyrophosphate</keyword>
<dbReference type="GO" id="GO:0030976">
    <property type="term" value="F:thiamine pyrophosphate binding"/>
    <property type="evidence" value="ECO:0007669"/>
    <property type="project" value="InterPro"/>
</dbReference>
<dbReference type="GO" id="GO:0005948">
    <property type="term" value="C:acetolactate synthase complex"/>
    <property type="evidence" value="ECO:0007669"/>
    <property type="project" value="TreeGrafter"/>
</dbReference>
<dbReference type="CDD" id="cd07035">
    <property type="entry name" value="TPP_PYR_POX_like"/>
    <property type="match status" value="1"/>
</dbReference>
<dbReference type="GO" id="GO:0050660">
    <property type="term" value="F:flavin adenine dinucleotide binding"/>
    <property type="evidence" value="ECO:0007669"/>
    <property type="project" value="TreeGrafter"/>
</dbReference>
<dbReference type="Pfam" id="PF00205">
    <property type="entry name" value="TPP_enzyme_M"/>
    <property type="match status" value="1"/>
</dbReference>
<dbReference type="Gene3D" id="3.40.50.970">
    <property type="match status" value="2"/>
</dbReference>
<dbReference type="Pfam" id="PF02775">
    <property type="entry name" value="TPP_enzyme_C"/>
    <property type="match status" value="1"/>
</dbReference>
<dbReference type="PANTHER" id="PTHR18968:SF9">
    <property type="entry name" value="3D-(3,5_4)-TRIHYDROXYCYCLOHEXANE-1,2-DIONE HYDROLASE"/>
    <property type="match status" value="1"/>
</dbReference>
<sequence length="634" mass="68343">MNKTVRLSVGEAIVRFLDNQYVSFDGKEEKFVEGVFTIFGHGCVLGIGEALAMGKHSLKVYQGKNEQGMAHVAASYAKQNNRRKIIPCISSIGPGAANMVTAAACATVNNVPLLLFPGDAFASRRPDPVLQQVEQSYCPMTTTNDAYRAVTKYFDRITRPEVLESALYNAIRVLTDPAETGAVCIALPQDVQGEVYDFPAYMFEKKVTRIARRVASEDELKDAESAIRAAKYPLVVVGGGARYSEAGEAISEFCSEFNVPFAETQAGKSTLKASGSYYLGGLGVTGNACANSIAAKADLIIGLGTRFSDFTTSSKTLFAGAKQVVTINTSLFHANKLRAVSAVGDVKVNLETLTARLTGYKSAYKDEIADAQKAWGKEMARLTSIEYSDDLVPEVKNMTATTLKDFREASGAELAQTTALGIIRETIPADAIIVGASGSLPGCLQRMWTTDSLYSYNMEYGYSCMGYEIAGALGSKLASPDKEVYAMAGDGSYLMLHSEMVTAVQEGKKINVLLFDNGGFGCINNLQMGKGIASLATEFRYGAEANTPFVPVDYAMSARAYGFEAYTAHTPEELRAAIKASLASEKCTLIDIKVLPKTMTDGYEGGWWQTGLTYAPRNDKQRAALDELKGYIGK</sequence>
<dbReference type="PROSITE" id="PS00187">
    <property type="entry name" value="TPP_ENZYMES"/>
    <property type="match status" value="1"/>
</dbReference>
<dbReference type="SUPFAM" id="SSF52467">
    <property type="entry name" value="DHS-like NAD/FAD-binding domain"/>
    <property type="match status" value="1"/>
</dbReference>
<evidence type="ECO:0000259" key="6">
    <source>
        <dbReference type="Pfam" id="PF02776"/>
    </source>
</evidence>
<dbReference type="GO" id="GO:0102481">
    <property type="term" value="F:3D-(3,5/4)-trihydroxycyclohexane-1,2-dione hydrolase activity"/>
    <property type="evidence" value="ECO:0007669"/>
    <property type="project" value="UniProtKB-EC"/>
</dbReference>
<dbReference type="AlphaFoldDB" id="A0A940DHE1"/>
<dbReference type="GO" id="GO:0003984">
    <property type="term" value="F:acetolactate synthase activity"/>
    <property type="evidence" value="ECO:0007669"/>
    <property type="project" value="TreeGrafter"/>
</dbReference>
<comment type="caution">
    <text evidence="7">The sequence shown here is derived from an EMBL/GenBank/DDBJ whole genome shotgun (WGS) entry which is preliminary data.</text>
</comment>
<organism evidence="7 8">
    <name type="scientific">Candidatus Stercoripulliclostridium pullicola</name>
    <dbReference type="NCBI Taxonomy" id="2840953"/>
    <lineage>
        <taxon>Bacteria</taxon>
        <taxon>Bacillati</taxon>
        <taxon>Bacillota</taxon>
        <taxon>Clostridia</taxon>
        <taxon>Eubacteriales</taxon>
        <taxon>Candidatus Stercoripulliclostridium</taxon>
    </lineage>
</organism>
<dbReference type="EC" id="3.7.1.22" evidence="7"/>
<gene>
    <name evidence="7" type="primary">iolD</name>
    <name evidence="7" type="ORF">IAB16_00390</name>
</gene>
<dbReference type="PANTHER" id="PTHR18968">
    <property type="entry name" value="THIAMINE PYROPHOSPHATE ENZYMES"/>
    <property type="match status" value="1"/>
</dbReference>
<evidence type="ECO:0000256" key="2">
    <source>
        <dbReference type="ARBA" id="ARBA00023052"/>
    </source>
</evidence>
<dbReference type="GO" id="GO:0000287">
    <property type="term" value="F:magnesium ion binding"/>
    <property type="evidence" value="ECO:0007669"/>
    <property type="project" value="InterPro"/>
</dbReference>
<dbReference type="InterPro" id="IPR012001">
    <property type="entry name" value="Thiamin_PyroP_enz_TPP-bd_dom"/>
</dbReference>
<dbReference type="Proteomes" id="UP000727857">
    <property type="component" value="Unassembled WGS sequence"/>
</dbReference>
<reference evidence="7" key="2">
    <citation type="journal article" date="2021" name="PeerJ">
        <title>Extensive microbial diversity within the chicken gut microbiome revealed by metagenomics and culture.</title>
        <authorList>
            <person name="Gilroy R."/>
            <person name="Ravi A."/>
            <person name="Getino M."/>
            <person name="Pursley I."/>
            <person name="Horton D.L."/>
            <person name="Alikhan N.F."/>
            <person name="Baker D."/>
            <person name="Gharbi K."/>
            <person name="Hall N."/>
            <person name="Watson M."/>
            <person name="Adriaenssens E.M."/>
            <person name="Foster-Nyarko E."/>
            <person name="Jarju S."/>
            <person name="Secka A."/>
            <person name="Antonio M."/>
            <person name="Oren A."/>
            <person name="Chaudhuri R.R."/>
            <person name="La Ragione R."/>
            <person name="Hildebrand F."/>
            <person name="Pallen M.J."/>
        </authorList>
    </citation>
    <scope>NUCLEOTIDE SEQUENCE</scope>
    <source>
        <strain evidence="7">517</strain>
    </source>
</reference>
<evidence type="ECO:0000256" key="3">
    <source>
        <dbReference type="RuleBase" id="RU362132"/>
    </source>
</evidence>
<dbReference type="InterPro" id="IPR029035">
    <property type="entry name" value="DHS-like_NAD/FAD-binding_dom"/>
</dbReference>
<evidence type="ECO:0000313" key="8">
    <source>
        <dbReference type="Proteomes" id="UP000727857"/>
    </source>
</evidence>
<dbReference type="GO" id="GO:0009099">
    <property type="term" value="P:L-valine biosynthetic process"/>
    <property type="evidence" value="ECO:0007669"/>
    <property type="project" value="TreeGrafter"/>
</dbReference>
<name>A0A940DHE1_9FIRM</name>
<feature type="domain" description="Thiamine pyrophosphate enzyme central" evidence="4">
    <location>
        <begin position="221"/>
        <end position="353"/>
    </location>
</feature>
<dbReference type="GO" id="GO:0009097">
    <property type="term" value="P:isoleucine biosynthetic process"/>
    <property type="evidence" value="ECO:0007669"/>
    <property type="project" value="TreeGrafter"/>
</dbReference>
<dbReference type="InterPro" id="IPR011766">
    <property type="entry name" value="TPP_enzyme_TPP-bd"/>
</dbReference>